<dbReference type="InterPro" id="IPR015424">
    <property type="entry name" value="PyrdxlP-dep_Trfase"/>
</dbReference>
<dbReference type="GO" id="GO:0005829">
    <property type="term" value="C:cytosol"/>
    <property type="evidence" value="ECO:0007669"/>
    <property type="project" value="TreeGrafter"/>
</dbReference>
<dbReference type="GO" id="GO:0008483">
    <property type="term" value="F:transaminase activity"/>
    <property type="evidence" value="ECO:0007669"/>
    <property type="project" value="InterPro"/>
</dbReference>
<dbReference type="PANTHER" id="PTHR43094">
    <property type="entry name" value="AMINOTRANSFERASE"/>
    <property type="match status" value="1"/>
</dbReference>
<evidence type="ECO:0000313" key="5">
    <source>
        <dbReference type="Proteomes" id="UP001338582"/>
    </source>
</evidence>
<evidence type="ECO:0000313" key="4">
    <source>
        <dbReference type="EMBL" id="WPK23195.1"/>
    </source>
</evidence>
<evidence type="ECO:0000256" key="3">
    <source>
        <dbReference type="RuleBase" id="RU003560"/>
    </source>
</evidence>
<dbReference type="Proteomes" id="UP001338582">
    <property type="component" value="Chromosome 1"/>
</dbReference>
<evidence type="ECO:0000256" key="1">
    <source>
        <dbReference type="ARBA" id="ARBA00008954"/>
    </source>
</evidence>
<dbReference type="KEGG" id="asau:88171492"/>
<dbReference type="InterPro" id="IPR015421">
    <property type="entry name" value="PyrdxlP-dep_Trfase_major"/>
</dbReference>
<evidence type="ECO:0008006" key="6">
    <source>
        <dbReference type="Google" id="ProtNLM"/>
    </source>
</evidence>
<gene>
    <name evidence="4" type="ORF">PUMCH_000423</name>
</gene>
<dbReference type="EMBL" id="CP138894">
    <property type="protein sequence ID" value="WPK23195.1"/>
    <property type="molecule type" value="Genomic_DNA"/>
</dbReference>
<comment type="similarity">
    <text evidence="1 3">Belongs to the class-III pyridoxal-phosphate-dependent aminotransferase family.</text>
</comment>
<dbReference type="SUPFAM" id="SSF53383">
    <property type="entry name" value="PLP-dependent transferases"/>
    <property type="match status" value="1"/>
</dbReference>
<dbReference type="PANTHER" id="PTHR43094:SF1">
    <property type="entry name" value="AMINOTRANSFERASE CLASS-III"/>
    <property type="match status" value="1"/>
</dbReference>
<sequence length="466" mass="50124">MTVKTNSVLFSGAVDNHAPMAVSSKGNYITIEDAITGTRREIFDAMGGAAVVALGHCDEDIVEAIAAAAKTSTYTFPALITNYHAEKLAKFLIEKSPEGAFSAALFTCSGSETNENGMKTVYQYWLEKNQPQRTVFLSRKQSYHGYTIGCVGLSESTRAMPFKAISVPAEITPKVSPCYPYRYQKEGQSDEEYLAELLQEIEDAILKAGPDRVGAFLLETQSGSSLGTVPAVPGYLAGVRKICDKYGVLMWLDEVMCGTGRASATGGLHCWESYPDFSGPDLQSIGKTLGGGFVTIAGLLISPKVRDVFVNGSNMVYGAQTYHQHSFNCQVALAVQQKIDKLGLRQNMYDMGMLIGEKLTQLASETKIIGDVRGLGGFWSIELVKNKATKEPFAASMKMGLRVTAKTLENGMTSMGLGGTIDGVVGDHVSIAPTFIITEEDANFIATTLIKSVKEVEAELLASGDL</sequence>
<dbReference type="Pfam" id="PF00202">
    <property type="entry name" value="Aminotran_3"/>
    <property type="match status" value="1"/>
</dbReference>
<keyword evidence="2 3" id="KW-0663">Pyridoxal phosphate</keyword>
<accession>A0AAX4H3V5</accession>
<dbReference type="AlphaFoldDB" id="A0AAX4H3V5"/>
<dbReference type="RefSeq" id="XP_062875582.1">
    <property type="nucleotide sequence ID" value="XM_063019512.1"/>
</dbReference>
<evidence type="ECO:0000256" key="2">
    <source>
        <dbReference type="ARBA" id="ARBA00022898"/>
    </source>
</evidence>
<dbReference type="PIRSF" id="PIRSF000521">
    <property type="entry name" value="Transaminase_4ab_Lys_Orn"/>
    <property type="match status" value="1"/>
</dbReference>
<dbReference type="GO" id="GO:0030170">
    <property type="term" value="F:pyridoxal phosphate binding"/>
    <property type="evidence" value="ECO:0007669"/>
    <property type="project" value="InterPro"/>
</dbReference>
<dbReference type="Gene3D" id="3.40.640.10">
    <property type="entry name" value="Type I PLP-dependent aspartate aminotransferase-like (Major domain)"/>
    <property type="match status" value="1"/>
</dbReference>
<dbReference type="InterPro" id="IPR005814">
    <property type="entry name" value="Aminotrans_3"/>
</dbReference>
<dbReference type="Gene3D" id="3.90.1150.10">
    <property type="entry name" value="Aspartate Aminotransferase, domain 1"/>
    <property type="match status" value="1"/>
</dbReference>
<reference evidence="4 5" key="1">
    <citation type="submission" date="2023-10" db="EMBL/GenBank/DDBJ databases">
        <title>Draft Genome Sequence of Candida saopaulonensis from a very Premature Infant with Sepsis.</title>
        <authorList>
            <person name="Ning Y."/>
            <person name="Dai R."/>
            <person name="Xiao M."/>
            <person name="Xu Y."/>
            <person name="Yan Q."/>
            <person name="Zhang L."/>
        </authorList>
    </citation>
    <scope>NUCLEOTIDE SEQUENCE [LARGE SCALE GENOMIC DNA]</scope>
    <source>
        <strain evidence="4 5">19XY460</strain>
    </source>
</reference>
<keyword evidence="5" id="KW-1185">Reference proteome</keyword>
<dbReference type="GeneID" id="88171492"/>
<organism evidence="4 5">
    <name type="scientific">Australozyma saopauloensis</name>
    <dbReference type="NCBI Taxonomy" id="291208"/>
    <lineage>
        <taxon>Eukaryota</taxon>
        <taxon>Fungi</taxon>
        <taxon>Dikarya</taxon>
        <taxon>Ascomycota</taxon>
        <taxon>Saccharomycotina</taxon>
        <taxon>Pichiomycetes</taxon>
        <taxon>Metschnikowiaceae</taxon>
        <taxon>Australozyma</taxon>
    </lineage>
</organism>
<protein>
    <recommendedName>
        <fullName evidence="6">Aminotransferase</fullName>
    </recommendedName>
</protein>
<dbReference type="InterPro" id="IPR015422">
    <property type="entry name" value="PyrdxlP-dep_Trfase_small"/>
</dbReference>
<proteinExistence type="inferred from homology"/>
<name>A0AAX4H3V5_9ASCO</name>